<name>A0AAV9PLW0_9PEZI</name>
<dbReference type="AlphaFoldDB" id="A0AAV9PLW0"/>
<evidence type="ECO:0008006" key="4">
    <source>
        <dbReference type="Google" id="ProtNLM"/>
    </source>
</evidence>
<proteinExistence type="predicted"/>
<feature type="region of interest" description="Disordered" evidence="1">
    <location>
        <begin position="71"/>
        <end position="120"/>
    </location>
</feature>
<dbReference type="GeneID" id="89923180"/>
<evidence type="ECO:0000313" key="3">
    <source>
        <dbReference type="Proteomes" id="UP001337655"/>
    </source>
</evidence>
<dbReference type="RefSeq" id="XP_064663419.1">
    <property type="nucleotide sequence ID" value="XM_064799092.1"/>
</dbReference>
<protein>
    <recommendedName>
        <fullName evidence="4">Myb-like domain-containing protein</fullName>
    </recommendedName>
</protein>
<keyword evidence="3" id="KW-1185">Reference proteome</keyword>
<dbReference type="Proteomes" id="UP001337655">
    <property type="component" value="Unassembled WGS sequence"/>
</dbReference>
<feature type="compositionally biased region" description="Basic and acidic residues" evidence="1">
    <location>
        <begin position="39"/>
        <end position="49"/>
    </location>
</feature>
<accession>A0AAV9PLW0</accession>
<gene>
    <name evidence="2" type="ORF">LTR77_001833</name>
</gene>
<feature type="compositionally biased region" description="Basic and acidic residues" evidence="1">
    <location>
        <begin position="71"/>
        <end position="98"/>
    </location>
</feature>
<organism evidence="2 3">
    <name type="scientific">Saxophila tyrrhenica</name>
    <dbReference type="NCBI Taxonomy" id="1690608"/>
    <lineage>
        <taxon>Eukaryota</taxon>
        <taxon>Fungi</taxon>
        <taxon>Dikarya</taxon>
        <taxon>Ascomycota</taxon>
        <taxon>Pezizomycotina</taxon>
        <taxon>Dothideomycetes</taxon>
        <taxon>Dothideomycetidae</taxon>
        <taxon>Mycosphaerellales</taxon>
        <taxon>Extremaceae</taxon>
        <taxon>Saxophila</taxon>
    </lineage>
</organism>
<feature type="region of interest" description="Disordered" evidence="1">
    <location>
        <begin position="27"/>
        <end position="49"/>
    </location>
</feature>
<comment type="caution">
    <text evidence="2">The sequence shown here is derived from an EMBL/GenBank/DDBJ whole genome shotgun (WGS) entry which is preliminary data.</text>
</comment>
<dbReference type="EMBL" id="JAVRRT010000002">
    <property type="protein sequence ID" value="KAK5174750.1"/>
    <property type="molecule type" value="Genomic_DNA"/>
</dbReference>
<reference evidence="2 3" key="1">
    <citation type="submission" date="2023-08" db="EMBL/GenBank/DDBJ databases">
        <title>Black Yeasts Isolated from many extreme environments.</title>
        <authorList>
            <person name="Coleine C."/>
            <person name="Stajich J.E."/>
            <person name="Selbmann L."/>
        </authorList>
    </citation>
    <scope>NUCLEOTIDE SEQUENCE [LARGE SCALE GENOMIC DNA]</scope>
    <source>
        <strain evidence="2 3">CCFEE 5935</strain>
    </source>
</reference>
<evidence type="ECO:0000313" key="2">
    <source>
        <dbReference type="EMBL" id="KAK5174750.1"/>
    </source>
</evidence>
<evidence type="ECO:0000256" key="1">
    <source>
        <dbReference type="SAM" id="MobiDB-lite"/>
    </source>
</evidence>
<sequence>MADRMSIAFLAPSELSEAAPAVSAVAVPPPIRSEANPGKVDRFQDSEETARSRLVHAPFLVSGTGYDAYAADDRRRHGGRADERRRRDERRSSSDDSSRSMANEEAYLSGFRRQPRSPRPTYSEEQRFFVMYARLVQDKSWPDIEEDFATIFKQRSKGGLCSLYYRIRRNWGLEDVLKSDANYWAMERRIVDEKAFNFSQDFLLSIGYLRRS</sequence>